<name>A0ABY7VC78_9GAMM</name>
<dbReference type="RefSeq" id="WP_274050561.1">
    <property type="nucleotide sequence ID" value="NZ_CP059693.1"/>
</dbReference>
<protein>
    <submittedName>
        <fullName evidence="2">NIPSNAP family protein</fullName>
    </submittedName>
</protein>
<dbReference type="InterPro" id="IPR011008">
    <property type="entry name" value="Dimeric_a/b-barrel"/>
</dbReference>
<evidence type="ECO:0000259" key="1">
    <source>
        <dbReference type="Pfam" id="PF07978"/>
    </source>
</evidence>
<feature type="domain" description="NIPSNAP" evidence="1">
    <location>
        <begin position="6"/>
        <end position="101"/>
    </location>
</feature>
<dbReference type="Proteomes" id="UP001215231">
    <property type="component" value="Chromosome"/>
</dbReference>
<dbReference type="Pfam" id="PF07978">
    <property type="entry name" value="NIPSNAP"/>
    <property type="match status" value="1"/>
</dbReference>
<dbReference type="SUPFAM" id="SSF54909">
    <property type="entry name" value="Dimeric alpha+beta barrel"/>
    <property type="match status" value="1"/>
</dbReference>
<proteinExistence type="predicted"/>
<reference evidence="2 3" key="1">
    <citation type="journal article" date="2022" name="Mar. Drugs">
        <title>Bioassay-Guided Fractionation Leads to the Detection of Cholic Acid Generated by the Rare Thalassomonas sp.</title>
        <authorList>
            <person name="Pheiffer F."/>
            <person name="Schneider Y.K."/>
            <person name="Hansen E.H."/>
            <person name="Andersen J.H."/>
            <person name="Isaksson J."/>
            <person name="Busche T."/>
            <person name="R C."/>
            <person name="Kalinowski J."/>
            <person name="Zyl L.V."/>
            <person name="Trindade M."/>
        </authorList>
    </citation>
    <scope>NUCLEOTIDE SEQUENCE [LARGE SCALE GENOMIC DNA]</scope>
    <source>
        <strain evidence="2 3">A5K-61T</strain>
    </source>
</reference>
<dbReference type="EMBL" id="CP059693">
    <property type="protein sequence ID" value="WDE10523.1"/>
    <property type="molecule type" value="Genomic_DNA"/>
</dbReference>
<sequence length="116" mass="13475">MTITCFIEYKLDPAQINEFHQYAKNWGEIIPACQGELIGYFLPHEGSNNIAYALINFASLAAYEQYRKRLKQDKDGEKNFAFARSRQFILEEKRSFLTPVTATFFKQALPAKQEQD</sequence>
<gene>
    <name evidence="2" type="ORF">H3N35_19985</name>
</gene>
<evidence type="ECO:0000313" key="3">
    <source>
        <dbReference type="Proteomes" id="UP001215231"/>
    </source>
</evidence>
<evidence type="ECO:0000313" key="2">
    <source>
        <dbReference type="EMBL" id="WDE10523.1"/>
    </source>
</evidence>
<organism evidence="2 3">
    <name type="scientific">Thalassomonas haliotis</name>
    <dbReference type="NCBI Taxonomy" id="485448"/>
    <lineage>
        <taxon>Bacteria</taxon>
        <taxon>Pseudomonadati</taxon>
        <taxon>Pseudomonadota</taxon>
        <taxon>Gammaproteobacteria</taxon>
        <taxon>Alteromonadales</taxon>
        <taxon>Colwelliaceae</taxon>
        <taxon>Thalassomonas</taxon>
    </lineage>
</organism>
<accession>A0ABY7VC78</accession>
<dbReference type="InterPro" id="IPR012577">
    <property type="entry name" value="NIPSNAP"/>
</dbReference>
<dbReference type="Gene3D" id="3.30.70.100">
    <property type="match status" value="1"/>
</dbReference>
<keyword evidence="3" id="KW-1185">Reference proteome</keyword>